<dbReference type="SUPFAM" id="SSF57716">
    <property type="entry name" value="Glucocorticoid receptor-like (DNA-binding domain)"/>
    <property type="match status" value="1"/>
</dbReference>
<gene>
    <name evidence="14" type="ORF">ACAOBT_LOCUS11419</name>
</gene>
<evidence type="ECO:0000313" key="14">
    <source>
        <dbReference type="EMBL" id="CAH1975044.1"/>
    </source>
</evidence>
<keyword evidence="11" id="KW-0131">Cell cycle</keyword>
<name>A0A9P0KIQ3_ACAOB</name>
<dbReference type="Pfam" id="PF05485">
    <property type="entry name" value="THAP"/>
    <property type="match status" value="1"/>
</dbReference>
<evidence type="ECO:0000313" key="15">
    <source>
        <dbReference type="Proteomes" id="UP001152888"/>
    </source>
</evidence>
<accession>A0A9P0KIQ3</accession>
<evidence type="ECO:0000256" key="1">
    <source>
        <dbReference type="ARBA" id="ARBA00004642"/>
    </source>
</evidence>
<evidence type="ECO:0000259" key="13">
    <source>
        <dbReference type="PROSITE" id="PS50950"/>
    </source>
</evidence>
<organism evidence="14 15">
    <name type="scientific">Acanthoscelides obtectus</name>
    <name type="common">Bean weevil</name>
    <name type="synonym">Bruchus obtectus</name>
    <dbReference type="NCBI Taxonomy" id="200917"/>
    <lineage>
        <taxon>Eukaryota</taxon>
        <taxon>Metazoa</taxon>
        <taxon>Ecdysozoa</taxon>
        <taxon>Arthropoda</taxon>
        <taxon>Hexapoda</taxon>
        <taxon>Insecta</taxon>
        <taxon>Pterygota</taxon>
        <taxon>Neoptera</taxon>
        <taxon>Endopterygota</taxon>
        <taxon>Coleoptera</taxon>
        <taxon>Polyphaga</taxon>
        <taxon>Cucujiformia</taxon>
        <taxon>Chrysomeloidea</taxon>
        <taxon>Chrysomelidae</taxon>
        <taxon>Bruchinae</taxon>
        <taxon>Bruchini</taxon>
        <taxon>Acanthoscelides</taxon>
    </lineage>
</organism>
<sequence>MPKRCCVPGCKGNYEAELRSTPYRSVFRFPKNEELKSKWLASIPRKDWSPSKDSVVCDAHFQQAEIVRTETYVLQDGSANTVTLSRPKLSEGAVPSVFPNVPSYLSKRQVSSRTDPAIRQDKILQRHENLVSEFQEKDKITGISDLLENYSKMIKIPEHCLVKKTNDKIYF</sequence>
<evidence type="ECO:0000256" key="5">
    <source>
        <dbReference type="ARBA" id="ARBA00022833"/>
    </source>
</evidence>
<dbReference type="Gene3D" id="6.20.210.20">
    <property type="entry name" value="THAP domain"/>
    <property type="match status" value="1"/>
</dbReference>
<dbReference type="PANTHER" id="PTHR46600:SF1">
    <property type="entry name" value="THAP DOMAIN-CONTAINING PROTEIN 1"/>
    <property type="match status" value="1"/>
</dbReference>
<comment type="subcellular location">
    <subcellularLocation>
        <location evidence="1">Nucleus</location>
        <location evidence="1">Nucleoplasm</location>
    </subcellularLocation>
</comment>
<keyword evidence="4 12" id="KW-0863">Zinc-finger</keyword>
<keyword evidence="5" id="KW-0862">Zinc</keyword>
<evidence type="ECO:0000256" key="9">
    <source>
        <dbReference type="ARBA" id="ARBA00023163"/>
    </source>
</evidence>
<dbReference type="GO" id="GO:0005654">
    <property type="term" value="C:nucleoplasm"/>
    <property type="evidence" value="ECO:0007669"/>
    <property type="project" value="UniProtKB-SubCell"/>
</dbReference>
<keyword evidence="8 12" id="KW-0238">DNA-binding</keyword>
<keyword evidence="15" id="KW-1185">Reference proteome</keyword>
<evidence type="ECO:0000256" key="11">
    <source>
        <dbReference type="ARBA" id="ARBA00023306"/>
    </source>
</evidence>
<feature type="domain" description="THAP-type" evidence="13">
    <location>
        <begin position="1"/>
        <end position="98"/>
    </location>
</feature>
<dbReference type="EMBL" id="CAKOFQ010006832">
    <property type="protein sequence ID" value="CAH1975044.1"/>
    <property type="molecule type" value="Genomic_DNA"/>
</dbReference>
<dbReference type="Proteomes" id="UP001152888">
    <property type="component" value="Unassembled WGS sequence"/>
</dbReference>
<dbReference type="AlphaFoldDB" id="A0A9P0KIQ3"/>
<evidence type="ECO:0000256" key="3">
    <source>
        <dbReference type="ARBA" id="ARBA00022723"/>
    </source>
</evidence>
<dbReference type="GO" id="GO:0008270">
    <property type="term" value="F:zinc ion binding"/>
    <property type="evidence" value="ECO:0007669"/>
    <property type="project" value="UniProtKB-KW"/>
</dbReference>
<keyword evidence="10" id="KW-0539">Nucleus</keyword>
<dbReference type="SMART" id="SM00980">
    <property type="entry name" value="THAP"/>
    <property type="match status" value="1"/>
</dbReference>
<dbReference type="OrthoDB" id="431409at2759"/>
<evidence type="ECO:0000256" key="2">
    <source>
        <dbReference type="ARBA" id="ARBA00006177"/>
    </source>
</evidence>
<keyword evidence="7" id="KW-0175">Coiled coil</keyword>
<dbReference type="InterPro" id="IPR026516">
    <property type="entry name" value="THAP1/10"/>
</dbReference>
<dbReference type="GO" id="GO:0043565">
    <property type="term" value="F:sequence-specific DNA binding"/>
    <property type="evidence" value="ECO:0007669"/>
    <property type="project" value="InterPro"/>
</dbReference>
<dbReference type="InterPro" id="IPR038441">
    <property type="entry name" value="THAP_Znf_sf"/>
</dbReference>
<comment type="similarity">
    <text evidence="2">Belongs to the THAP1 family.</text>
</comment>
<evidence type="ECO:0000256" key="8">
    <source>
        <dbReference type="ARBA" id="ARBA00023125"/>
    </source>
</evidence>
<dbReference type="SMART" id="SM00692">
    <property type="entry name" value="DM3"/>
    <property type="match status" value="1"/>
</dbReference>
<reference evidence="14" key="1">
    <citation type="submission" date="2022-03" db="EMBL/GenBank/DDBJ databases">
        <authorList>
            <person name="Sayadi A."/>
        </authorList>
    </citation>
    <scope>NUCLEOTIDE SEQUENCE</scope>
</reference>
<keyword evidence="3" id="KW-0479">Metal-binding</keyword>
<keyword evidence="6" id="KW-0805">Transcription regulation</keyword>
<comment type="caution">
    <text evidence="14">The sequence shown here is derived from an EMBL/GenBank/DDBJ whole genome shotgun (WGS) entry which is preliminary data.</text>
</comment>
<dbReference type="InterPro" id="IPR006612">
    <property type="entry name" value="THAP_Znf"/>
</dbReference>
<evidence type="ECO:0000256" key="7">
    <source>
        <dbReference type="ARBA" id="ARBA00023054"/>
    </source>
</evidence>
<dbReference type="PROSITE" id="PS50950">
    <property type="entry name" value="ZF_THAP"/>
    <property type="match status" value="1"/>
</dbReference>
<evidence type="ECO:0000256" key="10">
    <source>
        <dbReference type="ARBA" id="ARBA00023242"/>
    </source>
</evidence>
<keyword evidence="9" id="KW-0804">Transcription</keyword>
<evidence type="ECO:0000256" key="6">
    <source>
        <dbReference type="ARBA" id="ARBA00023015"/>
    </source>
</evidence>
<evidence type="ECO:0000256" key="12">
    <source>
        <dbReference type="PROSITE-ProRule" id="PRU00309"/>
    </source>
</evidence>
<proteinExistence type="inferred from homology"/>
<protein>
    <recommendedName>
        <fullName evidence="13">THAP-type domain-containing protein</fullName>
    </recommendedName>
</protein>
<evidence type="ECO:0000256" key="4">
    <source>
        <dbReference type="ARBA" id="ARBA00022771"/>
    </source>
</evidence>
<dbReference type="PANTHER" id="PTHR46600">
    <property type="entry name" value="THAP DOMAIN-CONTAINING"/>
    <property type="match status" value="1"/>
</dbReference>